<organism evidence="1 2">
    <name type="scientific">Panagrolaimus sp. ES5</name>
    <dbReference type="NCBI Taxonomy" id="591445"/>
    <lineage>
        <taxon>Eukaryota</taxon>
        <taxon>Metazoa</taxon>
        <taxon>Ecdysozoa</taxon>
        <taxon>Nematoda</taxon>
        <taxon>Chromadorea</taxon>
        <taxon>Rhabditida</taxon>
        <taxon>Tylenchina</taxon>
        <taxon>Panagrolaimomorpha</taxon>
        <taxon>Panagrolaimoidea</taxon>
        <taxon>Panagrolaimidae</taxon>
        <taxon>Panagrolaimus</taxon>
    </lineage>
</organism>
<reference evidence="2" key="1">
    <citation type="submission" date="2022-11" db="UniProtKB">
        <authorList>
            <consortium name="WormBaseParasite"/>
        </authorList>
    </citation>
    <scope>IDENTIFICATION</scope>
</reference>
<evidence type="ECO:0000313" key="2">
    <source>
        <dbReference type="WBParaSite" id="ES5_v2.g10806.t1"/>
    </source>
</evidence>
<name>A0AC34F1L0_9BILA</name>
<dbReference type="WBParaSite" id="ES5_v2.g10806.t1">
    <property type="protein sequence ID" value="ES5_v2.g10806.t1"/>
    <property type="gene ID" value="ES5_v2.g10806"/>
</dbReference>
<evidence type="ECO:0000313" key="1">
    <source>
        <dbReference type="Proteomes" id="UP000887579"/>
    </source>
</evidence>
<accession>A0AC34F1L0</accession>
<protein>
    <submittedName>
        <fullName evidence="2">SCP domain-containing protein</fullName>
    </submittedName>
</protein>
<sequence>MDDAARSFVVEYANFKRSLVAKNLAPMSLWHEYCSNCNYAPSATNMKKLTYNCSIETVVQQYARGIFLPHPNVHISTFGYFGTTILSIREAMQVALDDMFVILNNITVSQQNGKHVAMVQNDTFGTMGYRAPFIFGDAVSIGCARGSYIRNQTTVICGVTPSHAYGSAVYDVGIRCMENSHCTKPGYGICDTSLGLCSANDESADDGFFSMNDEARSYALEYANMKRSKIAKNLAPTNLIHGYGYANAPSASNMKKLVYNCSIETVAQLYASTCLSSSTSSYPGVFFGSAGFVSGNLTLHKMIELALDSFFSIESNITVSQQNGVSVAMVQNDEYGLMKYVSPFIYGDAVSIGCAKGKCTGNPNNPAVFCGITPVHTYGSALYDVGNPCTQNSHCTKPGYNICDISLGLCHP</sequence>
<dbReference type="Proteomes" id="UP000887579">
    <property type="component" value="Unplaced"/>
</dbReference>
<proteinExistence type="predicted"/>